<evidence type="ECO:0000313" key="2">
    <source>
        <dbReference type="Proteomes" id="UP000034684"/>
    </source>
</evidence>
<dbReference type="InterPro" id="IPR011009">
    <property type="entry name" value="Kinase-like_dom_sf"/>
</dbReference>
<dbReference type="Pfam" id="PF13671">
    <property type="entry name" value="AAA_33"/>
    <property type="match status" value="1"/>
</dbReference>
<dbReference type="SUPFAM" id="SSF52540">
    <property type="entry name" value="P-loop containing nucleoside triphosphate hydrolases"/>
    <property type="match status" value="1"/>
</dbReference>
<dbReference type="SUPFAM" id="SSF56112">
    <property type="entry name" value="Protein kinase-like (PK-like)"/>
    <property type="match status" value="1"/>
</dbReference>
<reference evidence="1 2" key="1">
    <citation type="journal article" date="2015" name="Nature">
        <title>rRNA introns, odd ribosomes, and small enigmatic genomes across a large radiation of phyla.</title>
        <authorList>
            <person name="Brown C.T."/>
            <person name="Hug L.A."/>
            <person name="Thomas B.C."/>
            <person name="Sharon I."/>
            <person name="Castelle C.J."/>
            <person name="Singh A."/>
            <person name="Wilkins M.J."/>
            <person name="Williams K.H."/>
            <person name="Banfield J.F."/>
        </authorList>
    </citation>
    <scope>NUCLEOTIDE SEQUENCE [LARGE SCALE GENOMIC DNA]</scope>
</reference>
<accession>A0A0G1RLH6</accession>
<dbReference type="Proteomes" id="UP000034684">
    <property type="component" value="Unassembled WGS sequence"/>
</dbReference>
<dbReference type="InterPro" id="IPR027417">
    <property type="entry name" value="P-loop_NTPase"/>
</dbReference>
<organism evidence="1 2">
    <name type="scientific">candidate division WWE3 bacterium GW2011_GWB1_47_11</name>
    <dbReference type="NCBI Taxonomy" id="1619117"/>
    <lineage>
        <taxon>Bacteria</taxon>
        <taxon>Katanobacteria</taxon>
    </lineage>
</organism>
<name>A0A0G1RLH6_UNCKA</name>
<protein>
    <submittedName>
        <fullName evidence="1">Uncharacterized protein</fullName>
    </submittedName>
</protein>
<dbReference type="Gene3D" id="3.40.50.300">
    <property type="entry name" value="P-loop containing nucleotide triphosphate hydrolases"/>
    <property type="match status" value="1"/>
</dbReference>
<dbReference type="EMBL" id="LCNN01000003">
    <property type="protein sequence ID" value="KKU57957.1"/>
    <property type="molecule type" value="Genomic_DNA"/>
</dbReference>
<evidence type="ECO:0000313" key="1">
    <source>
        <dbReference type="EMBL" id="KKU57957.1"/>
    </source>
</evidence>
<dbReference type="AlphaFoldDB" id="A0A0G1RLH6"/>
<comment type="caution">
    <text evidence="1">The sequence shown here is derived from an EMBL/GenBank/DDBJ whole genome shotgun (WGS) entry which is preliminary data.</text>
</comment>
<gene>
    <name evidence="1" type="ORF">UX79_C0003G0027</name>
</gene>
<proteinExistence type="predicted"/>
<sequence>MKNQENAAKIYGVFLSKLKDINHLNNVEAPFGTFKRLGRVRALSNVDKKYEYKKNVFELKSGGTSFLVIYFSGKEYDDVPDFFKKMYQNTKKVLLGKPHAIPTPKLLSYDNGTMTLVIEKLAGELGRYSNTKSTIKLQKIHNETINLFLKTWEVSKGKSKKLPRYVETFLRPQHASIKNVKISSLIISTDTLEAYAKTQKAVRKFIKDLSLQHIETGIGNGDIKPDNIVEDNAGRLFFVDVGKSSEGYHWLTMLGIYYQSTVETMPNTPFSNTLRTAVSETLQQYKNQKEGIELFLLGRINKFLLPCTMWNIYFLKRVGLNVNENDIGDRLGKVRVLTKIENINEALLFASDKFEDGWRDRLKEYPKTKEFKANINLLQKELDMRLPKQKPNKQAVFIFMGIPGSGKSTVAKILETNGVGVAIHSDWIYFRKLKKQIEGDYYKAYAYLESLLKHYIENGFSVIIDENKRTKKTRESIYNLARNVGAEVILIAIKICVDTAVKREKPKGGGDNSYDARRKVLETFESQMEYPTRAERKLTKIIEVDGKKSIEDIENLIIKQLNDWEFV</sequence>